<evidence type="ECO:0000313" key="2">
    <source>
        <dbReference type="Proteomes" id="UP000614490"/>
    </source>
</evidence>
<dbReference type="Proteomes" id="UP000614490">
    <property type="component" value="Unassembled WGS sequence"/>
</dbReference>
<comment type="caution">
    <text evidence="1">The sequence shown here is derived from an EMBL/GenBank/DDBJ whole genome shotgun (WGS) entry which is preliminary data.</text>
</comment>
<dbReference type="EMBL" id="JADZSC010000004">
    <property type="protein sequence ID" value="MBH0231707.1"/>
    <property type="molecule type" value="Genomic_DNA"/>
</dbReference>
<proteinExistence type="predicted"/>
<reference evidence="1 2" key="1">
    <citation type="journal article" date="2005" name="Int. J. Syst. Evol. Microbiol.">
        <title>Halobacillus yeomjeoni sp. nov., isolated from a marine solar saltern in Korea.</title>
        <authorList>
            <person name="Yoon J.H."/>
            <person name="Kang S.J."/>
            <person name="Lee C.H."/>
            <person name="Oh H.W."/>
            <person name="Oh T.K."/>
        </authorList>
    </citation>
    <scope>NUCLEOTIDE SEQUENCE [LARGE SCALE GENOMIC DNA]</scope>
    <source>
        <strain evidence="1 2">KCTC 3957</strain>
    </source>
</reference>
<sequence length="127" mass="14082">MANGTFATAINCMDGRVQLPVIHWMKEEYGVDYIDMITEAGPTRVVLRGTDKEKESIQSKIEVSTEKHGSEVIAVAGHFDCAGNPADKDDKIDQIKSSIEVIQAWSPSSKVIGLYVNEEWQVEVVEQ</sequence>
<dbReference type="AlphaFoldDB" id="A0A931HY58"/>
<dbReference type="Pfam" id="PF20393">
    <property type="entry name" value="Pro_CA_2"/>
    <property type="match status" value="1"/>
</dbReference>
<dbReference type="RefSeq" id="WP_197318339.1">
    <property type="nucleotide sequence ID" value="NZ_JADZSC010000004.1"/>
</dbReference>
<organism evidence="1 2">
    <name type="scientific">Halobacillus yeomjeoni</name>
    <dbReference type="NCBI Taxonomy" id="311194"/>
    <lineage>
        <taxon>Bacteria</taxon>
        <taxon>Bacillati</taxon>
        <taxon>Bacillota</taxon>
        <taxon>Bacilli</taxon>
        <taxon>Bacillales</taxon>
        <taxon>Bacillaceae</taxon>
        <taxon>Halobacillus</taxon>
    </lineage>
</organism>
<keyword evidence="2" id="KW-1185">Reference proteome</keyword>
<name>A0A931HY58_9BACI</name>
<dbReference type="GO" id="GO:0004089">
    <property type="term" value="F:carbonate dehydratase activity"/>
    <property type="evidence" value="ECO:0007669"/>
    <property type="project" value="InterPro"/>
</dbReference>
<protein>
    <submittedName>
        <fullName evidence="1">Uncharacterized protein</fullName>
    </submittedName>
</protein>
<evidence type="ECO:0000313" key="1">
    <source>
        <dbReference type="EMBL" id="MBH0231707.1"/>
    </source>
</evidence>
<dbReference type="GO" id="GO:0008270">
    <property type="term" value="F:zinc ion binding"/>
    <property type="evidence" value="ECO:0007669"/>
    <property type="project" value="InterPro"/>
</dbReference>
<dbReference type="SUPFAM" id="SSF53056">
    <property type="entry name" value="beta-carbonic anhydrase, cab"/>
    <property type="match status" value="1"/>
</dbReference>
<dbReference type="InterPro" id="IPR046871">
    <property type="entry name" value="Pro_CA_2"/>
</dbReference>
<gene>
    <name evidence="1" type="ORF">H0267_15960</name>
</gene>
<accession>A0A931HY58</accession>
<dbReference type="InterPro" id="IPR036874">
    <property type="entry name" value="Carbonic_anhydrase_sf"/>
</dbReference>
<dbReference type="Gene3D" id="3.40.1050.10">
    <property type="entry name" value="Carbonic anhydrase"/>
    <property type="match status" value="1"/>
</dbReference>